<dbReference type="Proteomes" id="UP000682733">
    <property type="component" value="Unassembled WGS sequence"/>
</dbReference>
<dbReference type="GO" id="GO:0015074">
    <property type="term" value="P:DNA integration"/>
    <property type="evidence" value="ECO:0007669"/>
    <property type="project" value="InterPro"/>
</dbReference>
<evidence type="ECO:0000256" key="1">
    <source>
        <dbReference type="ARBA" id="ARBA00023268"/>
    </source>
</evidence>
<dbReference type="PANTHER" id="PTHR37984:SF5">
    <property type="entry name" value="PROTEIN NYNRIN-LIKE"/>
    <property type="match status" value="1"/>
</dbReference>
<dbReference type="EMBL" id="CAJOBA010047194">
    <property type="protein sequence ID" value="CAF4198356.1"/>
    <property type="molecule type" value="Genomic_DNA"/>
</dbReference>
<gene>
    <name evidence="6" type="ORF">OVA965_LOCUS32561</name>
    <name evidence="7" type="ORF">TMI583_LOCUS33421</name>
</gene>
<protein>
    <submittedName>
        <fullName evidence="6">Uncharacterized protein</fullName>
    </submittedName>
</protein>
<feature type="domain" description="Integrase catalytic" evidence="5">
    <location>
        <begin position="702"/>
        <end position="790"/>
    </location>
</feature>
<dbReference type="GO" id="GO:0003676">
    <property type="term" value="F:nucleic acid binding"/>
    <property type="evidence" value="ECO:0007669"/>
    <property type="project" value="InterPro"/>
</dbReference>
<dbReference type="InterPro" id="IPR012337">
    <property type="entry name" value="RNaseH-like_sf"/>
</dbReference>
<dbReference type="FunFam" id="3.30.70.270:FF:000020">
    <property type="entry name" value="Transposon Tf2-6 polyprotein-like Protein"/>
    <property type="match status" value="1"/>
</dbReference>
<comment type="caution">
    <text evidence="6">The sequence shown here is derived from an EMBL/GenBank/DDBJ whole genome shotgun (WGS) entry which is preliminary data.</text>
</comment>
<dbReference type="InterPro" id="IPR043128">
    <property type="entry name" value="Rev_trsase/Diguanyl_cyclase"/>
</dbReference>
<dbReference type="PANTHER" id="PTHR37984">
    <property type="entry name" value="PROTEIN CBG26694"/>
    <property type="match status" value="1"/>
</dbReference>
<dbReference type="Gene3D" id="3.30.70.270">
    <property type="match status" value="2"/>
</dbReference>
<accession>A0A8S2F487</accession>
<evidence type="ECO:0000313" key="7">
    <source>
        <dbReference type="EMBL" id="CAF4198356.1"/>
    </source>
</evidence>
<dbReference type="GO" id="GO:0003824">
    <property type="term" value="F:catalytic activity"/>
    <property type="evidence" value="ECO:0007669"/>
    <property type="project" value="UniProtKB-KW"/>
</dbReference>
<keyword evidence="2" id="KW-0863">Zinc-finger</keyword>
<dbReference type="FunFam" id="1.10.340.70:FF:000001">
    <property type="entry name" value="Retrovirus-related Pol polyprotein from transposon gypsy-like Protein"/>
    <property type="match status" value="1"/>
</dbReference>
<feature type="domain" description="Reverse transcriptase" evidence="4">
    <location>
        <begin position="1"/>
        <end position="273"/>
    </location>
</feature>
<dbReference type="GO" id="GO:0008270">
    <property type="term" value="F:zinc ion binding"/>
    <property type="evidence" value="ECO:0007669"/>
    <property type="project" value="UniProtKB-KW"/>
</dbReference>
<evidence type="ECO:0000259" key="5">
    <source>
        <dbReference type="PROSITE" id="PS50994"/>
    </source>
</evidence>
<feature type="domain" description="CCHC-type" evidence="3">
    <location>
        <begin position="103"/>
        <end position="118"/>
    </location>
</feature>
<dbReference type="InterPro" id="IPR001584">
    <property type="entry name" value="Integrase_cat-core"/>
</dbReference>
<dbReference type="Gene3D" id="1.10.340.70">
    <property type="match status" value="1"/>
</dbReference>
<dbReference type="SUPFAM" id="SSF53098">
    <property type="entry name" value="Ribonuclease H-like"/>
    <property type="match status" value="1"/>
</dbReference>
<dbReference type="InterPro" id="IPR036397">
    <property type="entry name" value="RNaseH_sf"/>
</dbReference>
<dbReference type="InterPro" id="IPR000477">
    <property type="entry name" value="RT_dom"/>
</dbReference>
<dbReference type="PROSITE" id="PS50158">
    <property type="entry name" value="ZF_CCHC"/>
    <property type="match status" value="1"/>
</dbReference>
<dbReference type="InterPro" id="IPR041588">
    <property type="entry name" value="Integrase_H2C2"/>
</dbReference>
<dbReference type="Pfam" id="PF17919">
    <property type="entry name" value="RT_RNaseH_2"/>
    <property type="match status" value="1"/>
</dbReference>
<dbReference type="Pfam" id="PF17921">
    <property type="entry name" value="Integrase_H2C2"/>
    <property type="match status" value="1"/>
</dbReference>
<dbReference type="CDD" id="cd09274">
    <property type="entry name" value="RNase_HI_RT_Ty3"/>
    <property type="match status" value="1"/>
</dbReference>
<dbReference type="AlphaFoldDB" id="A0A8S2F487"/>
<keyword evidence="2" id="KW-0479">Metal-binding</keyword>
<dbReference type="InterPro" id="IPR050951">
    <property type="entry name" value="Retrovirus_Pol_polyprotein"/>
</dbReference>
<name>A0A8S2F487_9BILA</name>
<evidence type="ECO:0000313" key="6">
    <source>
        <dbReference type="EMBL" id="CAF1390743.1"/>
    </source>
</evidence>
<evidence type="ECO:0000313" key="8">
    <source>
        <dbReference type="Proteomes" id="UP000677228"/>
    </source>
</evidence>
<dbReference type="PROSITE" id="PS50878">
    <property type="entry name" value="RT_POL"/>
    <property type="match status" value="1"/>
</dbReference>
<keyword evidence="1" id="KW-0511">Multifunctional enzyme</keyword>
<keyword evidence="2" id="KW-0862">Zinc</keyword>
<dbReference type="EMBL" id="CAJNOK010025489">
    <property type="protein sequence ID" value="CAF1390743.1"/>
    <property type="molecule type" value="Genomic_DNA"/>
</dbReference>
<dbReference type="Gene3D" id="3.10.20.370">
    <property type="match status" value="1"/>
</dbReference>
<dbReference type="InterPro" id="IPR041577">
    <property type="entry name" value="RT_RNaseH_2"/>
</dbReference>
<sequence>MIRLCGRYNPLMTNEECLDWLKLGMNTTLLNQCSGNIFTSPQQLLQFIQRLEQDQQFIQRVSSSRETDCNLTYQLSHLAQSTSLNTVSTPQLDARHFSRLTCCYYCNNHGHFSRCCPERPKRTTRKSNPNLCYKKDSFPQPTTEELLQRLGGNRYFTKLDLKSGYFQIPILEHDKEKTAFVTQDGLWEFNVLPQGVMNGPPTFQRVMHNLIGNGRWDYVVVYLDDILIFSKTLDEHKCHLNEILTILSQANFQLHPEKCTIAVEEIDYLSHIVNKDRILLSPEKIRAIVELSPPHTLNEANEFIGKLNWYRKFIPHFAEIAAPIHKVTNKTKKTKHEFHWHDEQQVAFDRFKRILTSEPLFLQYPDPTSPFILSTDASVIGISGILRQNTSQGTRICYCKSRTLTDTEKRYDPLEREALAMYWCIKELRQYIGDSAFPIETDSEPLINFHKKQIDNKRIMHWLFKLQDIIPQITEVKHLNRDKNTGPDYLSKHPVVSASSSHLPITLDNNNDWPPGIETWEIKPPRTLSYLTRLNAVITHQQTKKQASTTSSITPIFPPASSTLSSTILSSPSSSPLFDFSLDRIRTEQSIDHEILEKLKLVQLDPSKHSFVIKDGVLFKLIPRGKTNLRLPYVPKTVIKDILFTHHDHPMAGHFGVERTWRNIKNKYYWPNMKESIEKYIRSRTECSKFNIQRQKPPGLLQPISPPSEVFQVLGLDWWGPAPVSSNENKYVLVITDRLSGYVIAKASTNNTAQATAQILMDNVILIHGTPEKIITDLGQHSYMMANIHI</sequence>
<evidence type="ECO:0000256" key="2">
    <source>
        <dbReference type="PROSITE-ProRule" id="PRU00047"/>
    </source>
</evidence>
<dbReference type="Proteomes" id="UP000677228">
    <property type="component" value="Unassembled WGS sequence"/>
</dbReference>
<dbReference type="InterPro" id="IPR001878">
    <property type="entry name" value="Znf_CCHC"/>
</dbReference>
<dbReference type="Gene3D" id="3.10.10.10">
    <property type="entry name" value="HIV Type 1 Reverse Transcriptase, subunit A, domain 1"/>
    <property type="match status" value="1"/>
</dbReference>
<dbReference type="Gene3D" id="3.30.420.10">
    <property type="entry name" value="Ribonuclease H-like superfamily/Ribonuclease H"/>
    <property type="match status" value="1"/>
</dbReference>
<proteinExistence type="predicted"/>
<evidence type="ECO:0000259" key="4">
    <source>
        <dbReference type="PROSITE" id="PS50878"/>
    </source>
</evidence>
<dbReference type="SUPFAM" id="SSF56672">
    <property type="entry name" value="DNA/RNA polymerases"/>
    <property type="match status" value="1"/>
</dbReference>
<dbReference type="CDD" id="cd01647">
    <property type="entry name" value="RT_LTR"/>
    <property type="match status" value="1"/>
</dbReference>
<dbReference type="PROSITE" id="PS50994">
    <property type="entry name" value="INTEGRASE"/>
    <property type="match status" value="1"/>
</dbReference>
<evidence type="ECO:0000259" key="3">
    <source>
        <dbReference type="PROSITE" id="PS50158"/>
    </source>
</evidence>
<dbReference type="InterPro" id="IPR043502">
    <property type="entry name" value="DNA/RNA_pol_sf"/>
</dbReference>
<dbReference type="Pfam" id="PF00078">
    <property type="entry name" value="RVT_1"/>
    <property type="match status" value="1"/>
</dbReference>
<organism evidence="6 8">
    <name type="scientific">Didymodactylos carnosus</name>
    <dbReference type="NCBI Taxonomy" id="1234261"/>
    <lineage>
        <taxon>Eukaryota</taxon>
        <taxon>Metazoa</taxon>
        <taxon>Spiralia</taxon>
        <taxon>Gnathifera</taxon>
        <taxon>Rotifera</taxon>
        <taxon>Eurotatoria</taxon>
        <taxon>Bdelloidea</taxon>
        <taxon>Philodinida</taxon>
        <taxon>Philodinidae</taxon>
        <taxon>Didymodactylos</taxon>
    </lineage>
</organism>
<reference evidence="6" key="1">
    <citation type="submission" date="2021-02" db="EMBL/GenBank/DDBJ databases">
        <authorList>
            <person name="Nowell W R."/>
        </authorList>
    </citation>
    <scope>NUCLEOTIDE SEQUENCE</scope>
</reference>